<feature type="non-terminal residue" evidence="13">
    <location>
        <position position="499"/>
    </location>
</feature>
<comment type="cofactor">
    <cofactor evidence="1">
        <name>heme b</name>
        <dbReference type="ChEBI" id="CHEBI:60344"/>
    </cofactor>
</comment>
<evidence type="ECO:0000256" key="4">
    <source>
        <dbReference type="ARBA" id="ARBA00022723"/>
    </source>
</evidence>
<feature type="transmembrane region" description="Helical" evidence="12">
    <location>
        <begin position="309"/>
        <end position="329"/>
    </location>
</feature>
<feature type="transmembrane region" description="Helical" evidence="12">
    <location>
        <begin position="380"/>
        <end position="399"/>
    </location>
</feature>
<dbReference type="GO" id="GO:0006784">
    <property type="term" value="P:heme A biosynthetic process"/>
    <property type="evidence" value="ECO:0007669"/>
    <property type="project" value="InterPro"/>
</dbReference>
<keyword evidence="7" id="KW-0408">Iron</keyword>
<keyword evidence="3 12" id="KW-0812">Transmembrane</keyword>
<keyword evidence="5 12" id="KW-1133">Transmembrane helix</keyword>
<evidence type="ECO:0000256" key="7">
    <source>
        <dbReference type="ARBA" id="ARBA00023004"/>
    </source>
</evidence>
<evidence type="ECO:0000313" key="13">
    <source>
        <dbReference type="EMBL" id="POS82325.1"/>
    </source>
</evidence>
<dbReference type="InterPro" id="IPR003780">
    <property type="entry name" value="COX15/CtaA_fam"/>
</dbReference>
<dbReference type="PANTHER" id="PTHR23289:SF2">
    <property type="entry name" value="CYTOCHROME C OXIDASE ASSEMBLY PROTEIN COX15 HOMOLOG"/>
    <property type="match status" value="1"/>
</dbReference>
<evidence type="ECO:0000256" key="6">
    <source>
        <dbReference type="ARBA" id="ARBA00023002"/>
    </source>
</evidence>
<sequence>MSLLLPHLTKSSPTLSRGFFACVGSSRQYSPINHSGPLLRSNFLKVIGFKNGVAQNHTLRGIPLTQLSKTLSFQKNTVDKQFNAKSRVKDGFFPEITSKSVSYWLLGSAASVFGIVVLGGLTRLTESGLSITEWKPITGSLPPLSQADWDLEFEKYRASPEFHMLNSNMNLSEFKKIYYMEWGHRQWGRVVGLSFVLPAIYFVYKRKVSFPMSIRLLSISGLIGFQGFLGWYMVKSGLEESLFTPGSHPRVSQYRLAAHLGTAFTCFTAMLWNGLAILRTHTLLSNPQNSHILLQQLSSPILSPFRKSVAVLSILVFITALSGAFVAGLDAGLVYNEFPYMGDGFYPPKEELFDPNYSSKADGSDLIWRNMLENPTTVQFDHRVLAMTTTTAVLCLWAYSRFNPRVRNCIPNPVRKGMLGVVSIVFYQVTLGISTLLYLVPIPLAAMHQAGALALLTAITVLGSRVWIPKRTWSLIKSRLEHSTIIKTQLPLTARIRAK</sequence>
<evidence type="ECO:0000313" key="14">
    <source>
        <dbReference type="Proteomes" id="UP000237438"/>
    </source>
</evidence>
<dbReference type="Pfam" id="PF02628">
    <property type="entry name" value="COX15-CtaA"/>
    <property type="match status" value="1"/>
</dbReference>
<evidence type="ECO:0000256" key="2">
    <source>
        <dbReference type="ARBA" id="ARBA00004141"/>
    </source>
</evidence>
<evidence type="ECO:0008006" key="15">
    <source>
        <dbReference type="Google" id="ProtNLM"/>
    </source>
</evidence>
<reference evidence="13 14" key="1">
    <citation type="submission" date="2017-10" db="EMBL/GenBank/DDBJ databases">
        <title>Development of genomic resources for the powdery mildew, Erysiphe pulchra.</title>
        <authorList>
            <person name="Wadl P.A."/>
            <person name="Mack B.M."/>
            <person name="Moore G."/>
            <person name="Beltz S.B."/>
        </authorList>
    </citation>
    <scope>NUCLEOTIDE SEQUENCE [LARGE SCALE GENOMIC DNA]</scope>
    <source>
        <strain evidence="13">Cflorida</strain>
    </source>
</reference>
<comment type="pathway">
    <text evidence="10">Porphyrin-containing compound metabolism; heme A biosynthesis; heme A from heme O: step 1/1.</text>
</comment>
<organism evidence="13 14">
    <name type="scientific">Erysiphe pulchra</name>
    <dbReference type="NCBI Taxonomy" id="225359"/>
    <lineage>
        <taxon>Eukaryota</taxon>
        <taxon>Fungi</taxon>
        <taxon>Dikarya</taxon>
        <taxon>Ascomycota</taxon>
        <taxon>Pezizomycotina</taxon>
        <taxon>Leotiomycetes</taxon>
        <taxon>Erysiphales</taxon>
        <taxon>Erysiphaceae</taxon>
        <taxon>Erysiphe</taxon>
    </lineage>
</organism>
<evidence type="ECO:0000256" key="10">
    <source>
        <dbReference type="ARBA" id="ARBA00044501"/>
    </source>
</evidence>
<dbReference type="GO" id="GO:0046872">
    <property type="term" value="F:metal ion binding"/>
    <property type="evidence" value="ECO:0007669"/>
    <property type="project" value="UniProtKB-KW"/>
</dbReference>
<evidence type="ECO:0000256" key="3">
    <source>
        <dbReference type="ARBA" id="ARBA00022692"/>
    </source>
</evidence>
<dbReference type="GO" id="GO:0120547">
    <property type="term" value="F:heme A synthase activity"/>
    <property type="evidence" value="ECO:0007669"/>
    <property type="project" value="UniProtKB-EC"/>
</dbReference>
<comment type="catalytic activity">
    <reaction evidence="11">
        <text>Fe(II)-heme o + 2 A + H2O = Fe(II)-heme a + 2 AH2</text>
        <dbReference type="Rhea" id="RHEA:63388"/>
        <dbReference type="ChEBI" id="CHEBI:13193"/>
        <dbReference type="ChEBI" id="CHEBI:15377"/>
        <dbReference type="ChEBI" id="CHEBI:17499"/>
        <dbReference type="ChEBI" id="CHEBI:60530"/>
        <dbReference type="ChEBI" id="CHEBI:61715"/>
        <dbReference type="EC" id="1.17.99.9"/>
    </reaction>
    <physiologicalReaction direction="left-to-right" evidence="11">
        <dbReference type="Rhea" id="RHEA:63389"/>
    </physiologicalReaction>
</comment>
<dbReference type="PANTHER" id="PTHR23289">
    <property type="entry name" value="CYTOCHROME C OXIDASE ASSEMBLY PROTEIN COX15"/>
    <property type="match status" value="1"/>
</dbReference>
<evidence type="ECO:0000256" key="8">
    <source>
        <dbReference type="ARBA" id="ARBA00023133"/>
    </source>
</evidence>
<feature type="transmembrane region" description="Helical" evidence="12">
    <location>
        <begin position="446"/>
        <end position="468"/>
    </location>
</feature>
<feature type="transmembrane region" description="Helical" evidence="12">
    <location>
        <begin position="254"/>
        <end position="278"/>
    </location>
</feature>
<keyword evidence="9 12" id="KW-0472">Membrane</keyword>
<dbReference type="STRING" id="225359.A0A2S4PJY1"/>
<proteinExistence type="inferred from homology"/>
<comment type="caution">
    <text evidence="13">The sequence shown here is derived from an EMBL/GenBank/DDBJ whole genome shotgun (WGS) entry which is preliminary data.</text>
</comment>
<dbReference type="GO" id="GO:0016653">
    <property type="term" value="F:oxidoreductase activity, acting on NAD(P)H, heme protein as acceptor"/>
    <property type="evidence" value="ECO:0007669"/>
    <property type="project" value="TreeGrafter"/>
</dbReference>
<keyword evidence="8" id="KW-0350">Heme biosynthesis</keyword>
<keyword evidence="14" id="KW-1185">Reference proteome</keyword>
<gene>
    <name evidence="13" type="ORF">EPUL_006304</name>
</gene>
<keyword evidence="6" id="KW-0560">Oxidoreductase</keyword>
<feature type="transmembrane region" description="Helical" evidence="12">
    <location>
        <begin position="101"/>
        <end position="121"/>
    </location>
</feature>
<evidence type="ECO:0000256" key="11">
    <source>
        <dbReference type="ARBA" id="ARBA00048044"/>
    </source>
</evidence>
<feature type="transmembrane region" description="Helical" evidence="12">
    <location>
        <begin position="419"/>
        <end position="440"/>
    </location>
</feature>
<dbReference type="GO" id="GO:0005743">
    <property type="term" value="C:mitochondrial inner membrane"/>
    <property type="evidence" value="ECO:0007669"/>
    <property type="project" value="TreeGrafter"/>
</dbReference>
<dbReference type="OrthoDB" id="1726137at2759"/>
<feature type="transmembrane region" description="Helical" evidence="12">
    <location>
        <begin position="216"/>
        <end position="234"/>
    </location>
</feature>
<dbReference type="HAMAP" id="MF_01665">
    <property type="entry name" value="HemeA_synth_type2"/>
    <property type="match status" value="1"/>
</dbReference>
<dbReference type="AlphaFoldDB" id="A0A2S4PJY1"/>
<keyword evidence="4" id="KW-0479">Metal-binding</keyword>
<dbReference type="EMBL" id="PEDP01003123">
    <property type="protein sequence ID" value="POS82325.1"/>
    <property type="molecule type" value="Genomic_DNA"/>
</dbReference>
<comment type="subcellular location">
    <subcellularLocation>
        <location evidence="2">Membrane</location>
        <topology evidence="2">Multi-pass membrane protein</topology>
    </subcellularLocation>
</comment>
<feature type="transmembrane region" description="Helical" evidence="12">
    <location>
        <begin position="186"/>
        <end position="204"/>
    </location>
</feature>
<evidence type="ECO:0000256" key="12">
    <source>
        <dbReference type="SAM" id="Phobius"/>
    </source>
</evidence>
<evidence type="ECO:0000256" key="9">
    <source>
        <dbReference type="ARBA" id="ARBA00023136"/>
    </source>
</evidence>
<dbReference type="InterPro" id="IPR023754">
    <property type="entry name" value="HemeA_Synthase_type2"/>
</dbReference>
<name>A0A2S4PJY1_9PEZI</name>
<accession>A0A2S4PJY1</accession>
<dbReference type="Proteomes" id="UP000237438">
    <property type="component" value="Unassembled WGS sequence"/>
</dbReference>
<evidence type="ECO:0000256" key="5">
    <source>
        <dbReference type="ARBA" id="ARBA00022989"/>
    </source>
</evidence>
<protein>
    <recommendedName>
        <fullName evidence="15">Cytochrome c oxidase assembly protein COX15</fullName>
    </recommendedName>
</protein>
<evidence type="ECO:0000256" key="1">
    <source>
        <dbReference type="ARBA" id="ARBA00001970"/>
    </source>
</evidence>